<reference evidence="6" key="1">
    <citation type="journal article" date="2019" name="Int. J. Syst. Evol. Microbiol.">
        <title>The Global Catalogue of Microorganisms (GCM) 10K type strain sequencing project: providing services to taxonomists for standard genome sequencing and annotation.</title>
        <authorList>
            <consortium name="The Broad Institute Genomics Platform"/>
            <consortium name="The Broad Institute Genome Sequencing Center for Infectious Disease"/>
            <person name="Wu L."/>
            <person name="Ma J."/>
        </authorList>
    </citation>
    <scope>NUCLEOTIDE SEQUENCE [LARGE SCALE GENOMIC DNA]</scope>
    <source>
        <strain evidence="6">CCUG 62974</strain>
    </source>
</reference>
<dbReference type="PROSITE" id="PS50240">
    <property type="entry name" value="TRYPSIN_DOM"/>
    <property type="match status" value="1"/>
</dbReference>
<evidence type="ECO:0000259" key="4">
    <source>
        <dbReference type="PROSITE" id="PS50240"/>
    </source>
</evidence>
<sequence length="167" mass="17383">MRRFQPIMAMLGAALVLVLTGAPQAQADPGPSNGGGTVTPAIVGGTDATHAYSFMVSIQDAETHFCGGSLVSPTWVVTAWHCVQNHTPEELKLRIGSLKWQTGGQERGVAQIVLHPQGSYGPNDLALLRLGQPVSGTPIRIGTRPAAGTATRLIGWGCTAPGQAFCT</sequence>
<feature type="non-terminal residue" evidence="5">
    <location>
        <position position="167"/>
    </location>
</feature>
<dbReference type="InterPro" id="IPR009003">
    <property type="entry name" value="Peptidase_S1_PA"/>
</dbReference>
<dbReference type="InterPro" id="IPR001254">
    <property type="entry name" value="Trypsin_dom"/>
</dbReference>
<dbReference type="PANTHER" id="PTHR24276">
    <property type="entry name" value="POLYSERASE-RELATED"/>
    <property type="match status" value="1"/>
</dbReference>
<organism evidence="5 6">
    <name type="scientific">Streptosporangium algeriense</name>
    <dbReference type="NCBI Taxonomy" id="1682748"/>
    <lineage>
        <taxon>Bacteria</taxon>
        <taxon>Bacillati</taxon>
        <taxon>Actinomycetota</taxon>
        <taxon>Actinomycetes</taxon>
        <taxon>Streptosporangiales</taxon>
        <taxon>Streptosporangiaceae</taxon>
        <taxon>Streptosporangium</taxon>
    </lineage>
</organism>
<keyword evidence="2" id="KW-1015">Disulfide bond</keyword>
<feature type="signal peptide" evidence="3">
    <location>
        <begin position="1"/>
        <end position="27"/>
    </location>
</feature>
<evidence type="ECO:0000256" key="3">
    <source>
        <dbReference type="SAM" id="SignalP"/>
    </source>
</evidence>
<evidence type="ECO:0000256" key="2">
    <source>
        <dbReference type="ARBA" id="ARBA00023157"/>
    </source>
</evidence>
<dbReference type="PANTHER" id="PTHR24276:SF98">
    <property type="entry name" value="FI18310P1-RELATED"/>
    <property type="match status" value="1"/>
</dbReference>
<comment type="similarity">
    <text evidence="1">Belongs to the peptidase S1 family.</text>
</comment>
<dbReference type="PRINTS" id="PR00722">
    <property type="entry name" value="CHYMOTRYPSIN"/>
</dbReference>
<evidence type="ECO:0000256" key="1">
    <source>
        <dbReference type="ARBA" id="ARBA00007664"/>
    </source>
</evidence>
<dbReference type="InterPro" id="IPR050430">
    <property type="entry name" value="Peptidase_S1"/>
</dbReference>
<protein>
    <submittedName>
        <fullName evidence="5">S1 family peptidase</fullName>
    </submittedName>
</protein>
<keyword evidence="6" id="KW-1185">Reference proteome</keyword>
<dbReference type="Proteomes" id="UP001597024">
    <property type="component" value="Unassembled WGS sequence"/>
</dbReference>
<proteinExistence type="inferred from homology"/>
<dbReference type="Pfam" id="PF00089">
    <property type="entry name" value="Trypsin"/>
    <property type="match status" value="1"/>
</dbReference>
<dbReference type="Gene3D" id="2.40.10.10">
    <property type="entry name" value="Trypsin-like serine proteases"/>
    <property type="match status" value="1"/>
</dbReference>
<comment type="caution">
    <text evidence="5">The sequence shown here is derived from an EMBL/GenBank/DDBJ whole genome shotgun (WGS) entry which is preliminary data.</text>
</comment>
<dbReference type="InterPro" id="IPR001314">
    <property type="entry name" value="Peptidase_S1A"/>
</dbReference>
<dbReference type="EMBL" id="JBHTHX010002796">
    <property type="protein sequence ID" value="MFD0890947.1"/>
    <property type="molecule type" value="Genomic_DNA"/>
</dbReference>
<dbReference type="SUPFAM" id="SSF50494">
    <property type="entry name" value="Trypsin-like serine proteases"/>
    <property type="match status" value="1"/>
</dbReference>
<dbReference type="InterPro" id="IPR043504">
    <property type="entry name" value="Peptidase_S1_PA_chymotrypsin"/>
</dbReference>
<feature type="chain" id="PRO_5045418575" evidence="3">
    <location>
        <begin position="28"/>
        <end position="167"/>
    </location>
</feature>
<evidence type="ECO:0000313" key="5">
    <source>
        <dbReference type="EMBL" id="MFD0890947.1"/>
    </source>
</evidence>
<keyword evidence="3" id="KW-0732">Signal</keyword>
<gene>
    <name evidence="5" type="ORF">ACFQ08_40910</name>
</gene>
<evidence type="ECO:0000313" key="6">
    <source>
        <dbReference type="Proteomes" id="UP001597024"/>
    </source>
</evidence>
<name>A0ABW3E7B9_9ACTN</name>
<accession>A0ABW3E7B9</accession>
<dbReference type="SMART" id="SM00020">
    <property type="entry name" value="Tryp_SPc"/>
    <property type="match status" value="1"/>
</dbReference>
<feature type="domain" description="Peptidase S1" evidence="4">
    <location>
        <begin position="42"/>
        <end position="167"/>
    </location>
</feature>